<evidence type="ECO:0000313" key="2">
    <source>
        <dbReference type="Proteomes" id="UP001055117"/>
    </source>
</evidence>
<dbReference type="EMBL" id="BPQG01000010">
    <property type="protein sequence ID" value="GJD43197.1"/>
    <property type="molecule type" value="Genomic_DNA"/>
</dbReference>
<dbReference type="RefSeq" id="WP_238271180.1">
    <property type="nucleotide sequence ID" value="NZ_BPQG01000010.1"/>
</dbReference>
<accession>A0ABQ4QDA5</accession>
<organism evidence="1 2">
    <name type="scientific">Methylobacterium cerastii</name>
    <dbReference type="NCBI Taxonomy" id="932741"/>
    <lineage>
        <taxon>Bacteria</taxon>
        <taxon>Pseudomonadati</taxon>
        <taxon>Pseudomonadota</taxon>
        <taxon>Alphaproteobacteria</taxon>
        <taxon>Hyphomicrobiales</taxon>
        <taxon>Methylobacteriaceae</taxon>
        <taxon>Methylobacterium</taxon>
    </lineage>
</organism>
<keyword evidence="2" id="KW-1185">Reference proteome</keyword>
<reference evidence="1 2" key="1">
    <citation type="journal article" date="2021" name="Front. Microbiol.">
        <title>Comprehensive Comparative Genomics and Phenotyping of Methylobacterium Species.</title>
        <authorList>
            <person name="Alessa O."/>
            <person name="Ogura Y."/>
            <person name="Fujitani Y."/>
            <person name="Takami H."/>
            <person name="Hayashi T."/>
            <person name="Sahin N."/>
            <person name="Tani A."/>
        </authorList>
    </citation>
    <scope>NUCLEOTIDE SEQUENCE [LARGE SCALE GENOMIC DNA]</scope>
    <source>
        <strain evidence="1 2">DSM 23679</strain>
    </source>
</reference>
<evidence type="ECO:0000313" key="1">
    <source>
        <dbReference type="EMBL" id="GJD43197.1"/>
    </source>
</evidence>
<comment type="caution">
    <text evidence="1">The sequence shown here is derived from an EMBL/GenBank/DDBJ whole genome shotgun (WGS) entry which is preliminary data.</text>
</comment>
<proteinExistence type="predicted"/>
<sequence>MAERTTHSYRVKTTDWHTLAGRGRGVLVKATWDRHKIGDVVLIYTQGVGEASHLEAAEHWKVIGKEGSVGASLTALIVRRAKLEEVLPPELDPTTMTEPERMKEASRQVYEILSDLTASSVWRGTRSTSFGRKSAA</sequence>
<name>A0ABQ4QDA5_9HYPH</name>
<gene>
    <name evidence="1" type="ORF">AFCDBAGC_1044</name>
</gene>
<protein>
    <recommendedName>
        <fullName evidence="3">EVE domain-containing protein</fullName>
    </recommendedName>
</protein>
<evidence type="ECO:0008006" key="3">
    <source>
        <dbReference type="Google" id="ProtNLM"/>
    </source>
</evidence>
<dbReference type="Proteomes" id="UP001055117">
    <property type="component" value="Unassembled WGS sequence"/>
</dbReference>